<evidence type="ECO:0000313" key="2">
    <source>
        <dbReference type="Proteomes" id="UP001060085"/>
    </source>
</evidence>
<dbReference type="Proteomes" id="UP001060085">
    <property type="component" value="Linkage Group LG06"/>
</dbReference>
<protein>
    <submittedName>
        <fullName evidence="1">Uncharacterized protein</fullName>
    </submittedName>
</protein>
<evidence type="ECO:0000313" key="1">
    <source>
        <dbReference type="EMBL" id="KAI5657460.1"/>
    </source>
</evidence>
<gene>
    <name evidence="1" type="ORF">M9H77_26253</name>
</gene>
<dbReference type="EMBL" id="CM044706">
    <property type="protein sequence ID" value="KAI5657460.1"/>
    <property type="molecule type" value="Genomic_DNA"/>
</dbReference>
<comment type="caution">
    <text evidence="1">The sequence shown here is derived from an EMBL/GenBank/DDBJ whole genome shotgun (WGS) entry which is preliminary data.</text>
</comment>
<keyword evidence="2" id="KW-1185">Reference proteome</keyword>
<sequence length="152" mass="17302">MYEISQIVDLPSKVDVLSKKFDQLLALNTLSTNSPNVQDLNIIKRRERIKGQQEIGMVSAKQWRTSEGGVFAPRLLFVAQVGASCVLRTQTVPKTLRFLKLGNNNTQLPMAPVLIIRSELDLNSLLHEDFLLAHERSHVPRTYQEFFIICLK</sequence>
<organism evidence="1 2">
    <name type="scientific">Catharanthus roseus</name>
    <name type="common">Madagascar periwinkle</name>
    <name type="synonym">Vinca rosea</name>
    <dbReference type="NCBI Taxonomy" id="4058"/>
    <lineage>
        <taxon>Eukaryota</taxon>
        <taxon>Viridiplantae</taxon>
        <taxon>Streptophyta</taxon>
        <taxon>Embryophyta</taxon>
        <taxon>Tracheophyta</taxon>
        <taxon>Spermatophyta</taxon>
        <taxon>Magnoliopsida</taxon>
        <taxon>eudicotyledons</taxon>
        <taxon>Gunneridae</taxon>
        <taxon>Pentapetalae</taxon>
        <taxon>asterids</taxon>
        <taxon>lamiids</taxon>
        <taxon>Gentianales</taxon>
        <taxon>Apocynaceae</taxon>
        <taxon>Rauvolfioideae</taxon>
        <taxon>Vinceae</taxon>
        <taxon>Catharanthinae</taxon>
        <taxon>Catharanthus</taxon>
    </lineage>
</organism>
<proteinExistence type="predicted"/>
<name>A0ACC0A989_CATRO</name>
<reference evidence="2" key="1">
    <citation type="journal article" date="2023" name="Nat. Plants">
        <title>Single-cell RNA sequencing provides a high-resolution roadmap for understanding the multicellular compartmentation of specialized metabolism.</title>
        <authorList>
            <person name="Sun S."/>
            <person name="Shen X."/>
            <person name="Li Y."/>
            <person name="Li Y."/>
            <person name="Wang S."/>
            <person name="Li R."/>
            <person name="Zhang H."/>
            <person name="Shen G."/>
            <person name="Guo B."/>
            <person name="Wei J."/>
            <person name="Xu J."/>
            <person name="St-Pierre B."/>
            <person name="Chen S."/>
            <person name="Sun C."/>
        </authorList>
    </citation>
    <scope>NUCLEOTIDE SEQUENCE [LARGE SCALE GENOMIC DNA]</scope>
</reference>
<accession>A0ACC0A989</accession>